<dbReference type="GeneID" id="14209207"/>
<organism evidence="2 3">
    <name type="scientific">Natronobacterium gregoryi</name>
    <dbReference type="NCBI Taxonomy" id="44930"/>
    <lineage>
        <taxon>Archaea</taxon>
        <taxon>Methanobacteriati</taxon>
        <taxon>Methanobacteriota</taxon>
        <taxon>Stenosarchaea group</taxon>
        <taxon>Halobacteria</taxon>
        <taxon>Halobacteriales</taxon>
        <taxon>Natrialbaceae</taxon>
        <taxon>Natronobacterium</taxon>
    </lineage>
</organism>
<dbReference type="AlphaFoldDB" id="A0A1I3RAW2"/>
<evidence type="ECO:0000259" key="1">
    <source>
        <dbReference type="Pfam" id="PF24035"/>
    </source>
</evidence>
<dbReference type="Pfam" id="PF24035">
    <property type="entry name" value="DUF7344"/>
    <property type="match status" value="2"/>
</dbReference>
<feature type="domain" description="DUF7344" evidence="1">
    <location>
        <begin position="134"/>
        <end position="195"/>
    </location>
</feature>
<dbReference type="RefSeq" id="WP_005580488.1">
    <property type="nucleotide sequence ID" value="NZ_FORO01000028.1"/>
</dbReference>
<dbReference type="InterPro" id="IPR036388">
    <property type="entry name" value="WH-like_DNA-bd_sf"/>
</dbReference>
<sequence>MSSDAHLGGTTDRHLLDDVPAEQYGVFQHPRRVRLLAALEDLSAPSLSELTAAVLEREAGEGDVPATRRREVRTALVHNHVPRLDDHGIVEWDRDRDVVELRERALLQSAALADLLEGVDDERAVLDRVLDPLRLRLIDELAESSRPLSLEQLASKLAAYDGVPEADRAKVGLHHSHLPTLEDAGVLDYDRRAGLASLTEDVPEIVR</sequence>
<feature type="domain" description="DUF7344" evidence="1">
    <location>
        <begin position="26"/>
        <end position="100"/>
    </location>
</feature>
<dbReference type="InterPro" id="IPR055768">
    <property type="entry name" value="DUF7344"/>
</dbReference>
<proteinExistence type="predicted"/>
<dbReference type="Proteomes" id="UP000182829">
    <property type="component" value="Unassembled WGS sequence"/>
</dbReference>
<name>A0A1I3RAW2_9EURY</name>
<evidence type="ECO:0000313" key="3">
    <source>
        <dbReference type="Proteomes" id="UP000182829"/>
    </source>
</evidence>
<dbReference type="OrthoDB" id="192898at2157"/>
<reference evidence="2 3" key="1">
    <citation type="submission" date="2016-10" db="EMBL/GenBank/DDBJ databases">
        <authorList>
            <person name="de Groot N.N."/>
        </authorList>
    </citation>
    <scope>NUCLEOTIDE SEQUENCE [LARGE SCALE GENOMIC DNA]</scope>
    <source>
        <strain evidence="2 3">SP2</strain>
    </source>
</reference>
<dbReference type="Gene3D" id="1.10.10.10">
    <property type="entry name" value="Winged helix-like DNA-binding domain superfamily/Winged helix DNA-binding domain"/>
    <property type="match status" value="2"/>
</dbReference>
<dbReference type="OMA" id="ECYEILR"/>
<gene>
    <name evidence="2" type="ORF">SAMN05443661_12831</name>
</gene>
<accession>A0A1I3RAW2</accession>
<evidence type="ECO:0000313" key="2">
    <source>
        <dbReference type="EMBL" id="SFJ42326.1"/>
    </source>
</evidence>
<dbReference type="EMBL" id="FORO01000028">
    <property type="protein sequence ID" value="SFJ42326.1"/>
    <property type="molecule type" value="Genomic_DNA"/>
</dbReference>
<protein>
    <recommendedName>
        <fullName evidence="1">DUF7344 domain-containing protein</fullName>
    </recommendedName>
</protein>